<keyword evidence="4 6" id="KW-0539">Nucleus</keyword>
<evidence type="ECO:0000313" key="10">
    <source>
        <dbReference type="Proteomes" id="UP000789572"/>
    </source>
</evidence>
<keyword evidence="10" id="KW-1185">Reference proteome</keyword>
<evidence type="ECO:0000256" key="4">
    <source>
        <dbReference type="ARBA" id="ARBA00023242"/>
    </source>
</evidence>
<dbReference type="InterPro" id="IPR040038">
    <property type="entry name" value="TIPIN/Csm3/Swi3"/>
</dbReference>
<reference evidence="9" key="1">
    <citation type="submission" date="2021-06" db="EMBL/GenBank/DDBJ databases">
        <authorList>
            <person name="Kallberg Y."/>
            <person name="Tangrot J."/>
            <person name="Rosling A."/>
        </authorList>
    </citation>
    <scope>NUCLEOTIDE SEQUENCE</scope>
    <source>
        <strain evidence="9">IA702</strain>
    </source>
</reference>
<protein>
    <recommendedName>
        <fullName evidence="6">Chromosome segregation in meiosis protein</fullName>
    </recommendedName>
</protein>
<comment type="function">
    <text evidence="6">Plays an important role in the control of DNA replication and the maintenance of replication fork stability.</text>
</comment>
<keyword evidence="3 6" id="KW-0227">DNA damage</keyword>
<evidence type="ECO:0000256" key="2">
    <source>
        <dbReference type="ARBA" id="ARBA00006075"/>
    </source>
</evidence>
<feature type="region of interest" description="Disordered" evidence="7">
    <location>
        <begin position="1"/>
        <end position="72"/>
    </location>
</feature>
<sequence length="174" mass="20089">MNEDDDLAFPEFDHYEDDDDIPPLPSPVNFDFEAEDWDAPVESRGENRGPVNVEQEKPHQTTGSAAKPTRKRKNSPVLFGRYLVLVVSISAATRLLSEKGLSKLREDAKRLKFQGVEHEQADLKTVMNFYRAWIHDLFPKMQFRDAILRVEKICRERRCGVTLSAWREGDDVIE</sequence>
<evidence type="ECO:0000259" key="8">
    <source>
        <dbReference type="Pfam" id="PF07962"/>
    </source>
</evidence>
<gene>
    <name evidence="9" type="ORF">POCULU_LOCUS2179</name>
</gene>
<dbReference type="GO" id="GO:0003677">
    <property type="term" value="F:DNA binding"/>
    <property type="evidence" value="ECO:0007669"/>
    <property type="project" value="TreeGrafter"/>
</dbReference>
<dbReference type="GO" id="GO:0031298">
    <property type="term" value="C:replication fork protection complex"/>
    <property type="evidence" value="ECO:0007669"/>
    <property type="project" value="TreeGrafter"/>
</dbReference>
<evidence type="ECO:0000256" key="1">
    <source>
        <dbReference type="ARBA" id="ARBA00004123"/>
    </source>
</evidence>
<dbReference type="EMBL" id="CAJVPJ010000192">
    <property type="protein sequence ID" value="CAG8493067.1"/>
    <property type="molecule type" value="Genomic_DNA"/>
</dbReference>
<dbReference type="PANTHER" id="PTHR13220">
    <property type="entry name" value="TIMELESS INTERACTING-RELATED"/>
    <property type="match status" value="1"/>
</dbReference>
<dbReference type="OrthoDB" id="437078at2759"/>
<dbReference type="GO" id="GO:0043111">
    <property type="term" value="P:replication fork arrest"/>
    <property type="evidence" value="ECO:0007669"/>
    <property type="project" value="TreeGrafter"/>
</dbReference>
<name>A0A9N8ZDV8_9GLOM</name>
<dbReference type="Pfam" id="PF07962">
    <property type="entry name" value="Swi3"/>
    <property type="match status" value="1"/>
</dbReference>
<dbReference type="Proteomes" id="UP000789572">
    <property type="component" value="Unassembled WGS sequence"/>
</dbReference>
<evidence type="ECO:0000313" key="9">
    <source>
        <dbReference type="EMBL" id="CAG8493067.1"/>
    </source>
</evidence>
<organism evidence="9 10">
    <name type="scientific">Paraglomus occultum</name>
    <dbReference type="NCBI Taxonomy" id="144539"/>
    <lineage>
        <taxon>Eukaryota</taxon>
        <taxon>Fungi</taxon>
        <taxon>Fungi incertae sedis</taxon>
        <taxon>Mucoromycota</taxon>
        <taxon>Glomeromycotina</taxon>
        <taxon>Glomeromycetes</taxon>
        <taxon>Paraglomerales</taxon>
        <taxon>Paraglomeraceae</taxon>
        <taxon>Paraglomus</taxon>
    </lineage>
</organism>
<proteinExistence type="inferred from homology"/>
<comment type="similarity">
    <text evidence="2 6">Belongs to the CSM3 family.</text>
</comment>
<evidence type="ECO:0000256" key="5">
    <source>
        <dbReference type="ARBA" id="ARBA00023306"/>
    </source>
</evidence>
<evidence type="ECO:0000256" key="7">
    <source>
        <dbReference type="SAM" id="MobiDB-lite"/>
    </source>
</evidence>
<feature type="compositionally biased region" description="Acidic residues" evidence="7">
    <location>
        <begin position="1"/>
        <end position="21"/>
    </location>
</feature>
<feature type="domain" description="Chromosome segregation in meiosis protein 3" evidence="8">
    <location>
        <begin position="92"/>
        <end position="169"/>
    </location>
</feature>
<comment type="subcellular location">
    <subcellularLocation>
        <location evidence="1 6">Nucleus</location>
    </subcellularLocation>
</comment>
<evidence type="ECO:0000256" key="3">
    <source>
        <dbReference type="ARBA" id="ARBA00022763"/>
    </source>
</evidence>
<dbReference type="InterPro" id="IPR012923">
    <property type="entry name" value="Csm3"/>
</dbReference>
<dbReference type="AlphaFoldDB" id="A0A9N8ZDV8"/>
<dbReference type="GO" id="GO:0006974">
    <property type="term" value="P:DNA damage response"/>
    <property type="evidence" value="ECO:0007669"/>
    <property type="project" value="UniProtKB-KW"/>
</dbReference>
<accession>A0A9N8ZDV8</accession>
<dbReference type="PANTHER" id="PTHR13220:SF11">
    <property type="entry name" value="TIMELESS-INTERACTING PROTEIN"/>
    <property type="match status" value="1"/>
</dbReference>
<dbReference type="GO" id="GO:0000076">
    <property type="term" value="P:DNA replication checkpoint signaling"/>
    <property type="evidence" value="ECO:0007669"/>
    <property type="project" value="UniProtKB-UniRule"/>
</dbReference>
<evidence type="ECO:0000256" key="6">
    <source>
        <dbReference type="RuleBase" id="RU366049"/>
    </source>
</evidence>
<comment type="caution">
    <text evidence="9">The sequence shown here is derived from an EMBL/GenBank/DDBJ whole genome shotgun (WGS) entry which is preliminary data.</text>
</comment>
<dbReference type="GO" id="GO:0031297">
    <property type="term" value="P:replication fork processing"/>
    <property type="evidence" value="ECO:0007669"/>
    <property type="project" value="UniProtKB-UniRule"/>
</dbReference>
<keyword evidence="5 6" id="KW-0131">Cell cycle</keyword>